<proteinExistence type="predicted"/>
<sequence>MTLLLTRLLPLTVSGPAAQHGGHPVLVQDLQAAGPQEKAPHDQIRADPPGRQPRVPAPPRGVRVLRGRGAVREARGGARGALLPAAHAQRVPQLPQRGRHLGRGLRGLQLPRGGRLPAGPELAVRGALLHDGDALQQPQHRPGHHRLVRDAGVLHADAAAVRRGRHLRRPGPQLEAHHPARPARGGQRGPLHRGLHEAGAARGRRQRVRHAAAHAPHRSEGPLPPDPRRRGAAAHHGRQQLRLQLPGVPAAEEARQGVPGRPPDRRVHVQLGGAVHHHAGRADGPRGDVPGVRALLPARRPHAVLLAALAAHRAALVGHPGAHAELVAGEDQAAGGAARHDAGDAAHHLRLGEALRLVPGGHPQGLLQAAVLGQEAGAAARHRGHGGDLPQHHALLAAGAVVPPAAAAPQEEARRRRRRQRDHLGRRERQRRHGRRRHGQQPERHRRPGAVAAQQRRRGAVRAARPGGPGADAAVLELGGRGGPGLAAAARPQMNVLPLLCSARTRVRRHDGSVIGPLPSPSPNAPCCDHALVLPTCYCYYLPLLHQGPPFPLPYRPAVVTLISQRVSGGGPNLMYTL</sequence>
<organism evidence="3 4">
    <name type="scientific">Megalurothrips usitatus</name>
    <name type="common">bean blossom thrips</name>
    <dbReference type="NCBI Taxonomy" id="439358"/>
    <lineage>
        <taxon>Eukaryota</taxon>
        <taxon>Metazoa</taxon>
        <taxon>Ecdysozoa</taxon>
        <taxon>Arthropoda</taxon>
        <taxon>Hexapoda</taxon>
        <taxon>Insecta</taxon>
        <taxon>Pterygota</taxon>
        <taxon>Neoptera</taxon>
        <taxon>Paraneoptera</taxon>
        <taxon>Thysanoptera</taxon>
        <taxon>Terebrantia</taxon>
        <taxon>Thripoidea</taxon>
        <taxon>Thripidae</taxon>
        <taxon>Megalurothrips</taxon>
    </lineage>
</organism>
<evidence type="ECO:0000313" key="3">
    <source>
        <dbReference type="EMBL" id="KAJ1530798.1"/>
    </source>
</evidence>
<feature type="region of interest" description="Disordered" evidence="1">
    <location>
        <begin position="32"/>
        <end position="60"/>
    </location>
</feature>
<dbReference type="Proteomes" id="UP001075354">
    <property type="component" value="Chromosome 2"/>
</dbReference>
<feature type="signal peptide" evidence="2">
    <location>
        <begin position="1"/>
        <end position="18"/>
    </location>
</feature>
<keyword evidence="4" id="KW-1185">Reference proteome</keyword>
<comment type="caution">
    <text evidence="3">The sequence shown here is derived from an EMBL/GenBank/DDBJ whole genome shotgun (WGS) entry which is preliminary data.</text>
</comment>
<keyword evidence="2" id="KW-0732">Signal</keyword>
<feature type="region of interest" description="Disordered" evidence="1">
    <location>
        <begin position="165"/>
        <end position="263"/>
    </location>
</feature>
<dbReference type="EMBL" id="JAPTSV010000002">
    <property type="protein sequence ID" value="KAJ1530798.1"/>
    <property type="molecule type" value="Genomic_DNA"/>
</dbReference>
<gene>
    <name evidence="3" type="ORF">ONE63_005647</name>
</gene>
<evidence type="ECO:0000313" key="4">
    <source>
        <dbReference type="Proteomes" id="UP001075354"/>
    </source>
</evidence>
<evidence type="ECO:0000256" key="2">
    <source>
        <dbReference type="SAM" id="SignalP"/>
    </source>
</evidence>
<reference evidence="3" key="1">
    <citation type="submission" date="2022-12" db="EMBL/GenBank/DDBJ databases">
        <title>Chromosome-level genome assembly of the bean flower thrips Megalurothrips usitatus.</title>
        <authorList>
            <person name="Ma L."/>
            <person name="Liu Q."/>
            <person name="Li H."/>
            <person name="Cai W."/>
        </authorList>
    </citation>
    <scope>NUCLEOTIDE SEQUENCE</scope>
    <source>
        <strain evidence="3">Cailab_2022a</strain>
    </source>
</reference>
<dbReference type="AlphaFoldDB" id="A0AAV7XW90"/>
<feature type="compositionally biased region" description="Basic residues" evidence="1">
    <location>
        <begin position="202"/>
        <end position="216"/>
    </location>
</feature>
<name>A0AAV7XW90_9NEOP</name>
<evidence type="ECO:0000256" key="1">
    <source>
        <dbReference type="SAM" id="MobiDB-lite"/>
    </source>
</evidence>
<feature type="region of interest" description="Disordered" evidence="1">
    <location>
        <begin position="404"/>
        <end position="469"/>
    </location>
</feature>
<feature type="chain" id="PRO_5043485144" evidence="2">
    <location>
        <begin position="19"/>
        <end position="578"/>
    </location>
</feature>
<protein>
    <submittedName>
        <fullName evidence="3">Uncharacterized protein</fullName>
    </submittedName>
</protein>
<feature type="compositionally biased region" description="Basic residues" evidence="1">
    <location>
        <begin position="230"/>
        <end position="239"/>
    </location>
</feature>
<accession>A0AAV7XW90</accession>
<feature type="compositionally biased region" description="Basic residues" evidence="1">
    <location>
        <begin position="428"/>
        <end position="448"/>
    </location>
</feature>